<protein>
    <recommendedName>
        <fullName evidence="1">Glycosyltransferase 2-like domain-containing protein</fullName>
    </recommendedName>
</protein>
<evidence type="ECO:0000259" key="1">
    <source>
        <dbReference type="Pfam" id="PF00535"/>
    </source>
</evidence>
<name>N9Y5U6_9CLOT</name>
<dbReference type="InterPro" id="IPR001173">
    <property type="entry name" value="Glyco_trans_2-like"/>
</dbReference>
<dbReference type="eggNOG" id="COG1215">
    <property type="taxonomic scope" value="Bacteria"/>
</dbReference>
<dbReference type="GO" id="GO:0016758">
    <property type="term" value="F:hexosyltransferase activity"/>
    <property type="evidence" value="ECO:0007669"/>
    <property type="project" value="UniProtKB-ARBA"/>
</dbReference>
<dbReference type="AlphaFoldDB" id="N9Y5U6"/>
<dbReference type="SUPFAM" id="SSF53448">
    <property type="entry name" value="Nucleotide-diphospho-sugar transferases"/>
    <property type="match status" value="1"/>
</dbReference>
<dbReference type="PANTHER" id="PTHR22916:SF3">
    <property type="entry name" value="UDP-GLCNAC:BETAGAL BETA-1,3-N-ACETYLGLUCOSAMINYLTRANSFERASE-LIKE PROTEIN 1"/>
    <property type="match status" value="1"/>
</dbReference>
<evidence type="ECO:0000313" key="3">
    <source>
        <dbReference type="Proteomes" id="UP000013097"/>
    </source>
</evidence>
<organism evidence="2 3">
    <name type="scientific">Clostridium thermobutyricum</name>
    <dbReference type="NCBI Taxonomy" id="29372"/>
    <lineage>
        <taxon>Bacteria</taxon>
        <taxon>Bacillati</taxon>
        <taxon>Bacillota</taxon>
        <taxon>Clostridia</taxon>
        <taxon>Eubacteriales</taxon>
        <taxon>Clostridiaceae</taxon>
        <taxon>Clostridium</taxon>
    </lineage>
</organism>
<dbReference type="HOGENOM" id="CLU_025996_25_1_9"/>
<proteinExistence type="predicted"/>
<comment type="caution">
    <text evidence="2">The sequence shown here is derived from an EMBL/GenBank/DDBJ whole genome shotgun (WGS) entry which is preliminary data.</text>
</comment>
<dbReference type="Proteomes" id="UP000013097">
    <property type="component" value="Unassembled WGS sequence"/>
</dbReference>
<dbReference type="EMBL" id="AGYT01000007">
    <property type="protein sequence ID" value="ENZ03152.1"/>
    <property type="molecule type" value="Genomic_DNA"/>
</dbReference>
<evidence type="ECO:0000313" key="2">
    <source>
        <dbReference type="EMBL" id="ENZ03152.1"/>
    </source>
</evidence>
<gene>
    <name evidence="2" type="ORF">HMPREF1092_00338</name>
</gene>
<sequence length="382" mass="44934">MYKVSVIIPVYNVEDYLRETIDSIINQTMKDFEVIFIDDGSTDNSVNIIKEYINTNENMRLICQENMGPSVARNKGIELAEGEYIAFMDSDDKLPKDSLELRYNLAKENEAEVIICGTYKFDEEKKWPMIKHFLEEGEKNIIKDEDLLWTLGPCNKLFKSSFIKESKFPEDIKYAEDQVLVLESYLKAKKIIATQKVGYYYRIRPANKEGSLTSQIKDKSLNVLDQVYKSWTSTLENIDKYCTDEKKKNILKTNYFSRLIKIDIWPPLRHIIISEDEGIQLEGLDKLEKLINTLSLSTINSCDNLLWILTEAFIRNYKKLTKESKKRYLEILKITYENTNIKGVKLYIKGIEKNKFIYPIIYTLIKKFFRTIKHIREHIKII</sequence>
<dbReference type="CDD" id="cd00761">
    <property type="entry name" value="Glyco_tranf_GTA_type"/>
    <property type="match status" value="1"/>
</dbReference>
<reference evidence="2 3" key="1">
    <citation type="submission" date="2013-01" db="EMBL/GenBank/DDBJ databases">
        <title>The Genome Sequence of Clostridium colicanis 209318.</title>
        <authorList>
            <consortium name="The Broad Institute Genome Sequencing Platform"/>
            <person name="Earl A."/>
            <person name="Ward D."/>
            <person name="Feldgarden M."/>
            <person name="Gevers D."/>
            <person name="Courvalin P."/>
            <person name="Lambert T."/>
            <person name="Walker B."/>
            <person name="Young S.K."/>
            <person name="Zeng Q."/>
            <person name="Gargeya S."/>
            <person name="Fitzgerald M."/>
            <person name="Haas B."/>
            <person name="Abouelleil A."/>
            <person name="Alvarado L."/>
            <person name="Arachchi H.M."/>
            <person name="Berlin A.M."/>
            <person name="Chapman S.B."/>
            <person name="Dewar J."/>
            <person name="Goldberg J."/>
            <person name="Griggs A."/>
            <person name="Gujja S."/>
            <person name="Hansen M."/>
            <person name="Howarth C."/>
            <person name="Imamovic A."/>
            <person name="Larimer J."/>
            <person name="McCowan C."/>
            <person name="Murphy C."/>
            <person name="Neiman D."/>
            <person name="Pearson M."/>
            <person name="Priest M."/>
            <person name="Roberts A."/>
            <person name="Saif S."/>
            <person name="Shea T."/>
            <person name="Sisk P."/>
            <person name="Sykes S."/>
            <person name="Wortman J."/>
            <person name="Nusbaum C."/>
            <person name="Birren B."/>
        </authorList>
    </citation>
    <scope>NUCLEOTIDE SEQUENCE [LARGE SCALE GENOMIC DNA]</scope>
    <source>
        <strain evidence="2 3">209318</strain>
    </source>
</reference>
<dbReference type="Pfam" id="PF00535">
    <property type="entry name" value="Glycos_transf_2"/>
    <property type="match status" value="1"/>
</dbReference>
<dbReference type="Gene3D" id="3.90.550.10">
    <property type="entry name" value="Spore Coat Polysaccharide Biosynthesis Protein SpsA, Chain A"/>
    <property type="match status" value="1"/>
</dbReference>
<accession>N9Y5U6</accession>
<keyword evidence="3" id="KW-1185">Reference proteome</keyword>
<dbReference type="PATRIC" id="fig|999411.4.peg.322"/>
<dbReference type="InterPro" id="IPR029044">
    <property type="entry name" value="Nucleotide-diphossugar_trans"/>
</dbReference>
<dbReference type="RefSeq" id="WP_002596842.1">
    <property type="nucleotide sequence ID" value="NZ_KB850956.1"/>
</dbReference>
<dbReference type="PANTHER" id="PTHR22916">
    <property type="entry name" value="GLYCOSYLTRANSFERASE"/>
    <property type="match status" value="1"/>
</dbReference>
<feature type="domain" description="Glycosyltransferase 2-like" evidence="1">
    <location>
        <begin position="5"/>
        <end position="151"/>
    </location>
</feature>